<gene>
    <name evidence="2" type="ORF">BLNAU_5515</name>
</gene>
<dbReference type="SUPFAM" id="SSF51126">
    <property type="entry name" value="Pectin lyase-like"/>
    <property type="match status" value="3"/>
</dbReference>
<comment type="caution">
    <text evidence="2">The sequence shown here is derived from an EMBL/GenBank/DDBJ whole genome shotgun (WGS) entry which is preliminary data.</text>
</comment>
<feature type="region of interest" description="Disordered" evidence="1">
    <location>
        <begin position="1365"/>
        <end position="1408"/>
    </location>
</feature>
<name>A0ABQ9Y6W1_9EUKA</name>
<feature type="compositionally biased region" description="Basic and acidic residues" evidence="1">
    <location>
        <begin position="1399"/>
        <end position="1408"/>
    </location>
</feature>
<feature type="compositionally biased region" description="Basic and acidic residues" evidence="1">
    <location>
        <begin position="1378"/>
        <end position="1391"/>
    </location>
</feature>
<keyword evidence="3" id="KW-1185">Reference proteome</keyword>
<sequence>MDSLGVLPLLKQQENGTQVYQPWWERIIPTLDEQQQNGHMSFRPAHGYRVCMGEKKQEVLQFFSIEILEKFVDDLEELISLERRAIAHSPPPKLYQTPHLTGTLRSFIRNNDPFAIEITLKAGENCSDTEGTDAKCPTINKAVSHYLSDKQNLALQIKEGTYTESNIAINDLELSAHPMVWSEPEASDPIKPSVTLIHEGEDFALFMVTTGVLKLTGIGITRIEQSLFFLQMTSTGKIEINFCDFDGNDEWGPNGCILLDETCSQSIDSFGTLKITSTTFHDLHRNLKKDFGGGAALCALGGKYTISHSVFASCMVNAYGGAIHAHMEHGSSIHNCTFVNCIAYDSMDGYYHAGALHLYTLAIGPRLSITDCLFKSNSAKDPMKPQHEGSDIRIWGSLDDVEITNCFSTSPETRFILKSEAHFGILNDLIDDPSTADNVFISDAGSDDAPCLTDSPCLSFSKAQKAGNYVGYVLNIRTKTTWTVDNEVTKPVTIKSEDSNRATLNLKNETAANVTTLEGYFRVSAETRLDTIDLVLYQYSTAMSFVSLTAATTLTISNVEIKTNRTGSQGHTHQTAFFVGNGQIVIESISFSSNPDFDPYAPIWLAGGSLIDESENKVTMTVVYRGDRGWIGLEGNTTTDIPNYPNLKLKKWSFGGNSTAKQSHGLYLTNFGTVELTSCSFSSFKKGWEEIILDGSAIHAVLCSSSILSITSCSFTSCSSEGNGGSVSATLAGGSFTITDSTFSSTASGNGGGLHVVVSDTAKASIAGNSFTSCSSSIGGGLFLDISQSTKPDKKDSFSITKGTSGLSFTGCTATTGSWMYFVMTDRAYDYDRVTLQSAFEESPPLGVSIGYEELEEFDLFEIVDYSGLYLSDSGSDVNTCKTIPKPCKSLSTVLSKTLPPEKIIFVIGWGSQNGSTVLITKDFHLKSNTESYSVFHLDGQGKALTQTDPLLHIESHVEATLIDFRIKQKSWECAFIHVLSEGSLTFHSVILSHTPSFGTGDHFDSFVHAMGGTVTIKVLDILKLIDFNSNPPFWLSENSSLIKTSDYPTEIQVYCRSKESFDGGIIGTEASDTDGATLDLRYITFIGPYSEGSGEDKGAILLNQVKSANIEECIFKDFVSTVNREETVIKITPNGRDSDVTIKNCQFRNTKRKNSGAIWLTNDQEGASLTIQGSELTPIPFTSCQSEDAGGSIQLAVRGTTVIQFCAFSASKTTTADKSGGAVSATKHIAQSNTRKENTTRTDIHVTHARRKPKPGRERHTQAIDRKRRHFLHNRRILESYNPNFELWQSLNDNVDKGARAAEENRRHIETEVLDELAVDAVDTSVTYEQQLRESSLRDVVRKMKPFLKQSSILIPTLPKSDALVNHQSGEDTPAEECNHNEADHSDRSRSSCRRWKTGRETDQRLTRKAEAELANAEIAQRGSQVSGTCE</sequence>
<dbReference type="Proteomes" id="UP001281761">
    <property type="component" value="Unassembled WGS sequence"/>
</dbReference>
<proteinExistence type="predicted"/>
<evidence type="ECO:0000313" key="2">
    <source>
        <dbReference type="EMBL" id="KAK2959466.1"/>
    </source>
</evidence>
<protein>
    <recommendedName>
        <fullName evidence="4">Right handed beta helix domain-containing protein</fullName>
    </recommendedName>
</protein>
<evidence type="ECO:0008006" key="4">
    <source>
        <dbReference type="Google" id="ProtNLM"/>
    </source>
</evidence>
<organism evidence="2 3">
    <name type="scientific">Blattamonas nauphoetae</name>
    <dbReference type="NCBI Taxonomy" id="2049346"/>
    <lineage>
        <taxon>Eukaryota</taxon>
        <taxon>Metamonada</taxon>
        <taxon>Preaxostyla</taxon>
        <taxon>Oxymonadida</taxon>
        <taxon>Blattamonas</taxon>
    </lineage>
</organism>
<accession>A0ABQ9Y6W1</accession>
<dbReference type="EMBL" id="JARBJD010000029">
    <property type="protein sequence ID" value="KAK2959466.1"/>
    <property type="molecule type" value="Genomic_DNA"/>
</dbReference>
<evidence type="ECO:0000256" key="1">
    <source>
        <dbReference type="SAM" id="MobiDB-lite"/>
    </source>
</evidence>
<reference evidence="2 3" key="1">
    <citation type="journal article" date="2022" name="bioRxiv">
        <title>Genomics of Preaxostyla Flagellates Illuminates Evolutionary Transitions and the Path Towards Mitochondrial Loss.</title>
        <authorList>
            <person name="Novak L.V.F."/>
            <person name="Treitli S.C."/>
            <person name="Pyrih J."/>
            <person name="Halakuc P."/>
            <person name="Pipaliya S.V."/>
            <person name="Vacek V."/>
            <person name="Brzon O."/>
            <person name="Soukal P."/>
            <person name="Eme L."/>
            <person name="Dacks J.B."/>
            <person name="Karnkowska A."/>
            <person name="Elias M."/>
            <person name="Hampl V."/>
        </authorList>
    </citation>
    <scope>NUCLEOTIDE SEQUENCE [LARGE SCALE GENOMIC DNA]</scope>
    <source>
        <strain evidence="2">NAU3</strain>
        <tissue evidence="2">Gut</tissue>
    </source>
</reference>
<evidence type="ECO:0000313" key="3">
    <source>
        <dbReference type="Proteomes" id="UP001281761"/>
    </source>
</evidence>
<dbReference type="InterPro" id="IPR011050">
    <property type="entry name" value="Pectin_lyase_fold/virulence"/>
</dbReference>